<dbReference type="KEGG" id="pss:102459898"/>
<dbReference type="STRING" id="13735.ENSPSIP00000018037"/>
<evidence type="ECO:0000313" key="3">
    <source>
        <dbReference type="Proteomes" id="UP000007267"/>
    </source>
</evidence>
<sequence length="244" mass="27691">MWSGLLPPDMNESDVDSSADEGDPADGPVSCSKEDKVENVKGVQVVEFQTNRHERITESKSAPMVVADGENKCQECPSGVSLKMWNKFQELQKKSFEMKVQTNQGNRGQKRKRYRKERLKKNKKEAIESPQSTNESQWTELTQYFGINDRFESLASNRGAQKSGLEVSIDKSLAEGDIERAEELSNRLATRELGVKIAKAVACRNFVKAKQDMEASQEARKKKKLAWGFEAKKRWETKSNMGYM</sequence>
<reference evidence="3" key="1">
    <citation type="submission" date="2011-10" db="EMBL/GenBank/DDBJ databases">
        <authorList>
            <consortium name="Soft-shell Turtle Genome Consortium"/>
        </authorList>
    </citation>
    <scope>NUCLEOTIDE SEQUENCE [LARGE SCALE GENOMIC DNA]</scope>
    <source>
        <strain evidence="3">Daiwa-1</strain>
    </source>
</reference>
<dbReference type="AlphaFoldDB" id="K7GCM6"/>
<evidence type="ECO:0000313" key="2">
    <source>
        <dbReference type="Ensembl" id="ENSPSIP00000018037.1"/>
    </source>
</evidence>
<dbReference type="InterPro" id="IPR037690">
    <property type="entry name" value="FAM204A"/>
</dbReference>
<dbReference type="EMBL" id="AGCU01008419">
    <property type="status" value="NOT_ANNOTATED_CDS"/>
    <property type="molecule type" value="Genomic_DNA"/>
</dbReference>
<proteinExistence type="predicted"/>
<organism evidence="2 3">
    <name type="scientific">Pelodiscus sinensis</name>
    <name type="common">Chinese softshell turtle</name>
    <name type="synonym">Trionyx sinensis</name>
    <dbReference type="NCBI Taxonomy" id="13735"/>
    <lineage>
        <taxon>Eukaryota</taxon>
        <taxon>Metazoa</taxon>
        <taxon>Chordata</taxon>
        <taxon>Craniata</taxon>
        <taxon>Vertebrata</taxon>
        <taxon>Euteleostomi</taxon>
        <taxon>Archelosauria</taxon>
        <taxon>Testudinata</taxon>
        <taxon>Testudines</taxon>
        <taxon>Cryptodira</taxon>
        <taxon>Trionychia</taxon>
        <taxon>Trionychidae</taxon>
        <taxon>Pelodiscus</taxon>
    </lineage>
</organism>
<dbReference type="Ensembl" id="ENSPSIT00000018120.1">
    <property type="protein sequence ID" value="ENSPSIP00000018037.1"/>
    <property type="gene ID" value="ENSPSIG00000016004.1"/>
</dbReference>
<dbReference type="GeneID" id="102459898"/>
<keyword evidence="3" id="KW-1185">Reference proteome</keyword>
<reference evidence="3" key="2">
    <citation type="journal article" date="2013" name="Nat. Genet.">
        <title>The draft genomes of soft-shell turtle and green sea turtle yield insights into the development and evolution of the turtle-specific body plan.</title>
        <authorList>
            <person name="Wang Z."/>
            <person name="Pascual-Anaya J."/>
            <person name="Zadissa A."/>
            <person name="Li W."/>
            <person name="Niimura Y."/>
            <person name="Huang Z."/>
            <person name="Li C."/>
            <person name="White S."/>
            <person name="Xiong Z."/>
            <person name="Fang D."/>
            <person name="Wang B."/>
            <person name="Ming Y."/>
            <person name="Chen Y."/>
            <person name="Zheng Y."/>
            <person name="Kuraku S."/>
            <person name="Pignatelli M."/>
            <person name="Herrero J."/>
            <person name="Beal K."/>
            <person name="Nozawa M."/>
            <person name="Li Q."/>
            <person name="Wang J."/>
            <person name="Zhang H."/>
            <person name="Yu L."/>
            <person name="Shigenobu S."/>
            <person name="Wang J."/>
            <person name="Liu J."/>
            <person name="Flicek P."/>
            <person name="Searle S."/>
            <person name="Wang J."/>
            <person name="Kuratani S."/>
            <person name="Yin Y."/>
            <person name="Aken B."/>
            <person name="Zhang G."/>
            <person name="Irie N."/>
        </authorList>
    </citation>
    <scope>NUCLEOTIDE SEQUENCE [LARGE SCALE GENOMIC DNA]</scope>
    <source>
        <strain evidence="3">Daiwa-1</strain>
    </source>
</reference>
<name>K7GCM6_PELSI</name>
<dbReference type="RefSeq" id="XP_006111445.1">
    <property type="nucleotide sequence ID" value="XM_006111383.4"/>
</dbReference>
<reference evidence="2" key="3">
    <citation type="submission" date="2025-08" db="UniProtKB">
        <authorList>
            <consortium name="Ensembl"/>
        </authorList>
    </citation>
    <scope>IDENTIFICATION</scope>
</reference>
<reference evidence="2" key="4">
    <citation type="submission" date="2025-09" db="UniProtKB">
        <authorList>
            <consortium name="Ensembl"/>
        </authorList>
    </citation>
    <scope>IDENTIFICATION</scope>
</reference>
<dbReference type="OrthoDB" id="2418792at2759"/>
<feature type="region of interest" description="Disordered" evidence="1">
    <location>
        <begin position="1"/>
        <end position="36"/>
    </location>
</feature>
<dbReference type="PANTHER" id="PTHR14386">
    <property type="entry name" value="PROTEIN FAM204A"/>
    <property type="match status" value="1"/>
</dbReference>
<feature type="compositionally biased region" description="Basic residues" evidence="1">
    <location>
        <begin position="108"/>
        <end position="123"/>
    </location>
</feature>
<feature type="region of interest" description="Disordered" evidence="1">
    <location>
        <begin position="98"/>
        <end position="134"/>
    </location>
</feature>
<dbReference type="RefSeq" id="XP_014429001.1">
    <property type="nucleotide sequence ID" value="XM_014573515.2"/>
</dbReference>
<evidence type="ECO:0000256" key="1">
    <source>
        <dbReference type="SAM" id="MobiDB-lite"/>
    </source>
</evidence>
<dbReference type="GeneTree" id="ENSGT00390000008978"/>
<dbReference type="OMA" id="REKHWKE"/>
<dbReference type="CTD" id="63877"/>
<protein>
    <submittedName>
        <fullName evidence="2">Family with sequence similarity 204 member A</fullName>
    </submittedName>
</protein>
<accession>K7GCM6</accession>
<feature type="compositionally biased region" description="Acidic residues" evidence="1">
    <location>
        <begin position="11"/>
        <end position="24"/>
    </location>
</feature>
<dbReference type="eggNOG" id="ENOG502RXHD">
    <property type="taxonomic scope" value="Eukaryota"/>
</dbReference>
<gene>
    <name evidence="2" type="primary">FAM204A</name>
</gene>
<dbReference type="Proteomes" id="UP000007267">
    <property type="component" value="Unassembled WGS sequence"/>
</dbReference>
<dbReference type="PANTHER" id="PTHR14386:SF2">
    <property type="entry name" value="PROTEIN FAM204A"/>
    <property type="match status" value="1"/>
</dbReference>